<evidence type="ECO:0000313" key="2">
    <source>
        <dbReference type="Proteomes" id="UP000299102"/>
    </source>
</evidence>
<gene>
    <name evidence="1" type="ORF">EVAR_82860_1</name>
</gene>
<name>A0A4C1V2L6_EUMVA</name>
<reference evidence="1 2" key="1">
    <citation type="journal article" date="2019" name="Commun. Biol.">
        <title>The bagworm genome reveals a unique fibroin gene that provides high tensile strength.</title>
        <authorList>
            <person name="Kono N."/>
            <person name="Nakamura H."/>
            <person name="Ohtoshi R."/>
            <person name="Tomita M."/>
            <person name="Numata K."/>
            <person name="Arakawa K."/>
        </authorList>
    </citation>
    <scope>NUCLEOTIDE SEQUENCE [LARGE SCALE GENOMIC DNA]</scope>
</reference>
<accession>A0A4C1V2L6</accession>
<protein>
    <submittedName>
        <fullName evidence="1">Uncharacterized protein</fullName>
    </submittedName>
</protein>
<evidence type="ECO:0000313" key="1">
    <source>
        <dbReference type="EMBL" id="GBP33021.1"/>
    </source>
</evidence>
<comment type="caution">
    <text evidence="1">The sequence shown here is derived from an EMBL/GenBank/DDBJ whole genome shotgun (WGS) entry which is preliminary data.</text>
</comment>
<keyword evidence="2" id="KW-1185">Reference proteome</keyword>
<proteinExistence type="predicted"/>
<dbReference type="Proteomes" id="UP000299102">
    <property type="component" value="Unassembled WGS sequence"/>
</dbReference>
<dbReference type="EMBL" id="BGZK01000268">
    <property type="protein sequence ID" value="GBP33021.1"/>
    <property type="molecule type" value="Genomic_DNA"/>
</dbReference>
<sequence length="265" mass="29867">MDFSQDYIFQIIRLSRRRYGIVRKGTYSVIPARRISGDGPKADIGVCRQQIVHGALRLVPIKQLRPGAIPSAPAAARPATAPTVDNPEPSRGWDSFRVVKYHVKQVGKLVDYRPYTSRKRFRKLSSNLFIWMARWKQSLRSLPKSTYEKISSSSHVIVFTSYLIGWAKIQEVAVRHSAGVSAFGIPAGARRGHDTIPNFPLDAVSVSFMSFCKAEVRPESEHNFQTSTMKVAPNEEPFHGGRPKLWLDLVELDIALRTTERATLH</sequence>
<dbReference type="AlphaFoldDB" id="A0A4C1V2L6"/>
<organism evidence="1 2">
    <name type="scientific">Eumeta variegata</name>
    <name type="common">Bagworm moth</name>
    <name type="synonym">Eumeta japonica</name>
    <dbReference type="NCBI Taxonomy" id="151549"/>
    <lineage>
        <taxon>Eukaryota</taxon>
        <taxon>Metazoa</taxon>
        <taxon>Ecdysozoa</taxon>
        <taxon>Arthropoda</taxon>
        <taxon>Hexapoda</taxon>
        <taxon>Insecta</taxon>
        <taxon>Pterygota</taxon>
        <taxon>Neoptera</taxon>
        <taxon>Endopterygota</taxon>
        <taxon>Lepidoptera</taxon>
        <taxon>Glossata</taxon>
        <taxon>Ditrysia</taxon>
        <taxon>Tineoidea</taxon>
        <taxon>Psychidae</taxon>
        <taxon>Oiketicinae</taxon>
        <taxon>Eumeta</taxon>
    </lineage>
</organism>